<evidence type="ECO:0000256" key="2">
    <source>
        <dbReference type="SAM" id="MobiDB-lite"/>
    </source>
</evidence>
<evidence type="ECO:0008006" key="5">
    <source>
        <dbReference type="Google" id="ProtNLM"/>
    </source>
</evidence>
<protein>
    <recommendedName>
        <fullName evidence="5">Penicillin-binding protein activator</fullName>
    </recommendedName>
</protein>
<dbReference type="PANTHER" id="PTHR38038">
    <property type="entry name" value="PENICILLIN-BINDING PROTEIN ACTIVATOR LPOA"/>
    <property type="match status" value="1"/>
</dbReference>
<dbReference type="Pfam" id="PF04348">
    <property type="entry name" value="LppC"/>
    <property type="match status" value="1"/>
</dbReference>
<dbReference type="GO" id="GO:0030234">
    <property type="term" value="F:enzyme regulator activity"/>
    <property type="evidence" value="ECO:0007669"/>
    <property type="project" value="TreeGrafter"/>
</dbReference>
<organism evidence="3 4">
    <name type="scientific">Sutterella seckii</name>
    <dbReference type="NCBI Taxonomy" id="1944635"/>
    <lineage>
        <taxon>Bacteria</taxon>
        <taxon>Pseudomonadati</taxon>
        <taxon>Pseudomonadota</taxon>
        <taxon>Betaproteobacteria</taxon>
        <taxon>Burkholderiales</taxon>
        <taxon>Sutterellaceae</taxon>
        <taxon>Sutterella</taxon>
    </lineage>
</organism>
<dbReference type="Gene3D" id="3.40.50.2300">
    <property type="match status" value="2"/>
</dbReference>
<dbReference type="OrthoDB" id="9152130at2"/>
<evidence type="ECO:0000313" key="3">
    <source>
        <dbReference type="EMBL" id="KAB7663331.1"/>
    </source>
</evidence>
<comment type="caution">
    <text evidence="3">The sequence shown here is derived from an EMBL/GenBank/DDBJ whole genome shotgun (WGS) entry which is preliminary data.</text>
</comment>
<dbReference type="SUPFAM" id="SSF53822">
    <property type="entry name" value="Periplasmic binding protein-like I"/>
    <property type="match status" value="1"/>
</dbReference>
<feature type="region of interest" description="Disordered" evidence="2">
    <location>
        <begin position="437"/>
        <end position="492"/>
    </location>
</feature>
<dbReference type="GO" id="GO:0031241">
    <property type="term" value="C:periplasmic side of cell outer membrane"/>
    <property type="evidence" value="ECO:0007669"/>
    <property type="project" value="TreeGrafter"/>
</dbReference>
<proteinExistence type="predicted"/>
<dbReference type="AlphaFoldDB" id="A0A6I1EVL5"/>
<evidence type="ECO:0000313" key="4">
    <source>
        <dbReference type="Proteomes" id="UP000430564"/>
    </source>
</evidence>
<keyword evidence="1" id="KW-0472">Membrane</keyword>
<sequence length="492" mass="52795">MASDASAPLTAAEVAAPSRQLTFALLMPPEDSPVHAAARIVGNGLLAANQTSARPANILVIEAQKGSSIEEQLQAAALAGADAVIGPIEREAVTRLAELPSLPLPVVALNSAEGSRSQYPPKLVILSISTEAEAEWIARLAIRALPAQTEKGTLPKVAVIAGSAPWETRIAEAYARTLAHAGIQYEIQRLDPEKLSELQAHFEPVLNEEDEQKLNALAHEQLAKAESENDRKRISRSIANMRRTKIATAEPPFQAALFALSAQEASLVRNRLPLRMRVWSTSATNPGDPATSSTATTLAYDLEKLVFSECPLVVRYDAQSFEARFETAMPYSLSAKRLFALGVDAREIAAQWSQLRTQIQYHGETGSLELNRLKSPVIAREPQSVIVRSGRLVEVPQDVVAKTELPNIEPPPDPASMTFVPVKEVEHDVRRESVKGIVISDPGPGPAPTPMLQKTMPARTPSSEAPAAPSLGGVPLSGETITPSEMPGTPQL</sequence>
<dbReference type="Proteomes" id="UP000430564">
    <property type="component" value="Unassembled WGS sequence"/>
</dbReference>
<dbReference type="PANTHER" id="PTHR38038:SF1">
    <property type="entry name" value="PENICILLIN-BINDING PROTEIN ACTIVATOR LPOA"/>
    <property type="match status" value="1"/>
</dbReference>
<evidence type="ECO:0000256" key="1">
    <source>
        <dbReference type="ARBA" id="ARBA00023136"/>
    </source>
</evidence>
<dbReference type="RefSeq" id="WP_152157264.1">
    <property type="nucleotide sequence ID" value="NZ_WEHX01000001.1"/>
</dbReference>
<dbReference type="InterPro" id="IPR007443">
    <property type="entry name" value="LpoA"/>
</dbReference>
<reference evidence="3 4" key="1">
    <citation type="submission" date="2019-10" db="EMBL/GenBank/DDBJ databases">
        <title>Genome diversity of Sutterella seckii.</title>
        <authorList>
            <person name="Chaplin A.V."/>
            <person name="Sokolova S.R."/>
            <person name="Mosin K.A."/>
            <person name="Ivanova E.L."/>
            <person name="Kochetkova T.O."/>
            <person name="Goltsov A.Y."/>
            <person name="Trofimov D.Y."/>
            <person name="Efimov B.A."/>
        </authorList>
    </citation>
    <scope>NUCLEOTIDE SEQUENCE [LARGE SCALE GENOMIC DNA]</scope>
    <source>
        <strain evidence="3 4">ASD393</strain>
    </source>
</reference>
<dbReference type="EMBL" id="WEHX01000001">
    <property type="protein sequence ID" value="KAB7663331.1"/>
    <property type="molecule type" value="Genomic_DNA"/>
</dbReference>
<dbReference type="InterPro" id="IPR028082">
    <property type="entry name" value="Peripla_BP_I"/>
</dbReference>
<dbReference type="GO" id="GO:0009252">
    <property type="term" value="P:peptidoglycan biosynthetic process"/>
    <property type="evidence" value="ECO:0007669"/>
    <property type="project" value="TreeGrafter"/>
</dbReference>
<name>A0A6I1EVL5_9BURK</name>
<gene>
    <name evidence="3" type="ORF">GBM95_00360</name>
</gene>
<accession>A0A6I1EVL5</accession>